<keyword evidence="11" id="KW-1185">Reference proteome</keyword>
<dbReference type="Proteomes" id="UP000316270">
    <property type="component" value="Chromosome 7"/>
</dbReference>
<evidence type="ECO:0000256" key="6">
    <source>
        <dbReference type="ARBA" id="ARBA00047941"/>
    </source>
</evidence>
<evidence type="ECO:0000313" key="11">
    <source>
        <dbReference type="Proteomes" id="UP000316270"/>
    </source>
</evidence>
<evidence type="ECO:0000313" key="10">
    <source>
        <dbReference type="EMBL" id="QDS72358.1"/>
    </source>
</evidence>
<dbReference type="AlphaFoldDB" id="A0A517L9P8"/>
<dbReference type="PANTHER" id="PTHR43675">
    <property type="entry name" value="ARSENITE METHYLTRANSFERASE"/>
    <property type="match status" value="1"/>
</dbReference>
<dbReference type="InterPro" id="IPR025714">
    <property type="entry name" value="Methyltranfer_dom"/>
</dbReference>
<comment type="catalytic activity">
    <reaction evidence="7">
        <text>arsenic triglutathione + 2 [thioredoxin]-dithiol + 2 S-adenosyl-L-methionine + H2O = dimethylarsinous acid + 2 [thioredoxin]-disulfide + 3 glutathione + 2 S-adenosyl-L-homocysteine + 2 H(+)</text>
        <dbReference type="Rhea" id="RHEA:69464"/>
        <dbReference type="Rhea" id="RHEA-COMP:10698"/>
        <dbReference type="Rhea" id="RHEA-COMP:10700"/>
        <dbReference type="ChEBI" id="CHEBI:15377"/>
        <dbReference type="ChEBI" id="CHEBI:15378"/>
        <dbReference type="ChEBI" id="CHEBI:23808"/>
        <dbReference type="ChEBI" id="CHEBI:29950"/>
        <dbReference type="ChEBI" id="CHEBI:50058"/>
        <dbReference type="ChEBI" id="CHEBI:57856"/>
        <dbReference type="ChEBI" id="CHEBI:57925"/>
        <dbReference type="ChEBI" id="CHEBI:59789"/>
        <dbReference type="ChEBI" id="CHEBI:183640"/>
        <dbReference type="EC" id="2.1.1.137"/>
    </reaction>
</comment>
<evidence type="ECO:0000256" key="1">
    <source>
        <dbReference type="ARBA" id="ARBA00022679"/>
    </source>
</evidence>
<dbReference type="EC" id="2.1.1.137" evidence="4"/>
<dbReference type="CDD" id="cd02440">
    <property type="entry name" value="AdoMet_MTases"/>
    <property type="match status" value="1"/>
</dbReference>
<evidence type="ECO:0000256" key="5">
    <source>
        <dbReference type="ARBA" id="ARBA00034545"/>
    </source>
</evidence>
<gene>
    <name evidence="10" type="ORF">FKW77_008125</name>
</gene>
<sequence>MTQDQIYKQVEEHYGLLAQGKKIEYGKTVAKSFGYTEEEIASTPQEANLGLSCGNPLAIASLREGETVIDLGSGAGFDVFLAAKQVGTSGRIFGVDMNKDMLIRANENKARFGADNVAFMESRITKIALESNIADCIISNCVVNLVPEEDKPKVFKEMFRLLKPGGRVAVSDILAKRPLPDKIREDVALYCGCIAGAGQVKDYEDYLREAGFNDVFIAESHSDLNVYTSTNDDGTASGVADHACCVGKTSSPENCRSDAGSGNEGSITKSCCSSVGTSHETKIDAKTEALSCCLTATESNERVDVSNLRKLDLNQWAASFKIYAVKP</sequence>
<evidence type="ECO:0000256" key="3">
    <source>
        <dbReference type="ARBA" id="ARBA00034487"/>
    </source>
</evidence>
<evidence type="ECO:0000259" key="9">
    <source>
        <dbReference type="Pfam" id="PF13847"/>
    </source>
</evidence>
<organism evidence="10 11">
    <name type="scientific">Venturia effusa</name>
    <dbReference type="NCBI Taxonomy" id="50376"/>
    <lineage>
        <taxon>Eukaryota</taxon>
        <taxon>Fungi</taxon>
        <taxon>Dikarya</taxon>
        <taxon>Ascomycota</taxon>
        <taxon>Pezizomycotina</taxon>
        <taxon>Dothideomycetes</taxon>
        <taxon>Pleosporomycetidae</taxon>
        <taxon>Venturiales</taxon>
        <taxon>Venturiaceae</taxon>
        <taxon>Venturia</taxon>
    </lineage>
</organism>
<comment type="catalytic activity">
    <reaction evidence="6">
        <text>arsenic triglutathione + [thioredoxin]-dithiol + S-adenosyl-L-methionine + 2 H2O = methylarsonous acid + [thioredoxin]-disulfide + 3 glutathione + S-adenosyl-L-homocysteine + H(+)</text>
        <dbReference type="Rhea" id="RHEA:69460"/>
        <dbReference type="Rhea" id="RHEA-COMP:10698"/>
        <dbReference type="Rhea" id="RHEA-COMP:10700"/>
        <dbReference type="ChEBI" id="CHEBI:15377"/>
        <dbReference type="ChEBI" id="CHEBI:15378"/>
        <dbReference type="ChEBI" id="CHEBI:17826"/>
        <dbReference type="ChEBI" id="CHEBI:29950"/>
        <dbReference type="ChEBI" id="CHEBI:50058"/>
        <dbReference type="ChEBI" id="CHEBI:57856"/>
        <dbReference type="ChEBI" id="CHEBI:57925"/>
        <dbReference type="ChEBI" id="CHEBI:59789"/>
        <dbReference type="ChEBI" id="CHEBI:183640"/>
        <dbReference type="EC" id="2.1.1.137"/>
    </reaction>
</comment>
<comment type="similarity">
    <text evidence="3">Belongs to the methyltransferase superfamily. Arsenite methyltransferase family.</text>
</comment>
<dbReference type="GO" id="GO:0030791">
    <property type="term" value="F:arsenite methyltransferase activity"/>
    <property type="evidence" value="ECO:0007669"/>
    <property type="project" value="UniProtKB-EC"/>
</dbReference>
<reference evidence="10 11" key="1">
    <citation type="submission" date="2019-07" db="EMBL/GenBank/DDBJ databases">
        <title>Finished genome of Venturia effusa.</title>
        <authorList>
            <person name="Young C.A."/>
            <person name="Cox M.P."/>
            <person name="Ganley A.R.D."/>
            <person name="David W.J."/>
        </authorList>
    </citation>
    <scope>NUCLEOTIDE SEQUENCE [LARGE SCALE GENOMIC DNA]</scope>
    <source>
        <strain evidence="11">albino</strain>
    </source>
</reference>
<dbReference type="Gene3D" id="3.40.50.150">
    <property type="entry name" value="Vaccinia Virus protein VP39"/>
    <property type="match status" value="1"/>
</dbReference>
<proteinExistence type="inferred from homology"/>
<evidence type="ECO:0000256" key="8">
    <source>
        <dbReference type="ARBA" id="ARBA00048428"/>
    </source>
</evidence>
<dbReference type="InterPro" id="IPR026669">
    <property type="entry name" value="Arsenite_MeTrfase-like"/>
</dbReference>
<evidence type="ECO:0000256" key="4">
    <source>
        <dbReference type="ARBA" id="ARBA00034521"/>
    </source>
</evidence>
<dbReference type="InterPro" id="IPR029063">
    <property type="entry name" value="SAM-dependent_MTases_sf"/>
</dbReference>
<protein>
    <recommendedName>
        <fullName evidence="5">Arsenite methyltransferase</fullName>
        <ecNumber evidence="4">2.1.1.137</ecNumber>
    </recommendedName>
</protein>
<evidence type="ECO:0000256" key="7">
    <source>
        <dbReference type="ARBA" id="ARBA00047943"/>
    </source>
</evidence>
<comment type="catalytic activity">
    <reaction evidence="8">
        <text>arsenic triglutathione + 3 [thioredoxin]-dithiol + 3 S-adenosyl-L-methionine = trimethylarsine + 3 [thioredoxin]-disulfide + 3 glutathione + 3 S-adenosyl-L-homocysteine + 3 H(+)</text>
        <dbReference type="Rhea" id="RHEA:69432"/>
        <dbReference type="Rhea" id="RHEA-COMP:10698"/>
        <dbReference type="Rhea" id="RHEA-COMP:10700"/>
        <dbReference type="ChEBI" id="CHEBI:15378"/>
        <dbReference type="ChEBI" id="CHEBI:27130"/>
        <dbReference type="ChEBI" id="CHEBI:29950"/>
        <dbReference type="ChEBI" id="CHEBI:50058"/>
        <dbReference type="ChEBI" id="CHEBI:57856"/>
        <dbReference type="ChEBI" id="CHEBI:57925"/>
        <dbReference type="ChEBI" id="CHEBI:59789"/>
        <dbReference type="ChEBI" id="CHEBI:183640"/>
        <dbReference type="EC" id="2.1.1.137"/>
    </reaction>
</comment>
<evidence type="ECO:0000256" key="2">
    <source>
        <dbReference type="ARBA" id="ARBA00022691"/>
    </source>
</evidence>
<dbReference type="OrthoDB" id="66144at2759"/>
<keyword evidence="2" id="KW-0949">S-adenosyl-L-methionine</keyword>
<accession>A0A517L9P8</accession>
<dbReference type="SUPFAM" id="SSF53335">
    <property type="entry name" value="S-adenosyl-L-methionine-dependent methyltransferases"/>
    <property type="match status" value="1"/>
</dbReference>
<dbReference type="EMBL" id="CP042191">
    <property type="protein sequence ID" value="QDS72358.1"/>
    <property type="molecule type" value="Genomic_DNA"/>
</dbReference>
<dbReference type="PANTHER" id="PTHR43675:SF8">
    <property type="entry name" value="ARSENITE METHYLTRANSFERASE"/>
    <property type="match status" value="1"/>
</dbReference>
<dbReference type="Pfam" id="PF13847">
    <property type="entry name" value="Methyltransf_31"/>
    <property type="match status" value="1"/>
</dbReference>
<feature type="domain" description="Methyltransferase" evidence="9">
    <location>
        <begin position="63"/>
        <end position="211"/>
    </location>
</feature>
<keyword evidence="1" id="KW-0808">Transferase</keyword>
<name>A0A517L9P8_9PEZI</name>
<dbReference type="STRING" id="50376.A0A517L9P8"/>
<dbReference type="NCBIfam" id="NF008823">
    <property type="entry name" value="PRK11873.1"/>
    <property type="match status" value="1"/>
</dbReference>